<organism evidence="8 9">
    <name type="scientific">Striga hermonthica</name>
    <name type="common">Purple witchweed</name>
    <name type="synonym">Buchnera hermonthica</name>
    <dbReference type="NCBI Taxonomy" id="68872"/>
    <lineage>
        <taxon>Eukaryota</taxon>
        <taxon>Viridiplantae</taxon>
        <taxon>Streptophyta</taxon>
        <taxon>Embryophyta</taxon>
        <taxon>Tracheophyta</taxon>
        <taxon>Spermatophyta</taxon>
        <taxon>Magnoliopsida</taxon>
        <taxon>eudicotyledons</taxon>
        <taxon>Gunneridae</taxon>
        <taxon>Pentapetalae</taxon>
        <taxon>asterids</taxon>
        <taxon>lamiids</taxon>
        <taxon>Lamiales</taxon>
        <taxon>Orobanchaceae</taxon>
        <taxon>Buchnereae</taxon>
        <taxon>Striga</taxon>
    </lineage>
</organism>
<dbReference type="GO" id="GO:0060320">
    <property type="term" value="P:rejection of self pollen"/>
    <property type="evidence" value="ECO:0007669"/>
    <property type="project" value="UniProtKB-KW"/>
</dbReference>
<evidence type="ECO:0000256" key="7">
    <source>
        <dbReference type="SAM" id="MobiDB-lite"/>
    </source>
</evidence>
<dbReference type="InterPro" id="IPR010264">
    <property type="entry name" value="Self-incomp_S1"/>
</dbReference>
<name>A0A9N7NBP0_STRHE</name>
<dbReference type="GO" id="GO:0005576">
    <property type="term" value="C:extracellular region"/>
    <property type="evidence" value="ECO:0007669"/>
    <property type="project" value="UniProtKB-SubCell"/>
</dbReference>
<protein>
    <recommendedName>
        <fullName evidence="6">S-protein homolog</fullName>
    </recommendedName>
</protein>
<comment type="similarity">
    <text evidence="2 6">Belongs to the plant self-incompatibility (S1) protein family.</text>
</comment>
<dbReference type="OrthoDB" id="912885at2759"/>
<reference evidence="8" key="1">
    <citation type="submission" date="2019-12" db="EMBL/GenBank/DDBJ databases">
        <authorList>
            <person name="Scholes J."/>
        </authorList>
    </citation>
    <scope>NUCLEOTIDE SEQUENCE</scope>
</reference>
<evidence type="ECO:0000256" key="6">
    <source>
        <dbReference type="RuleBase" id="RU367044"/>
    </source>
</evidence>
<feature type="chain" id="PRO_5040539076" description="S-protein homolog" evidence="6">
    <location>
        <begin position="23"/>
        <end position="260"/>
    </location>
</feature>
<evidence type="ECO:0000256" key="1">
    <source>
        <dbReference type="ARBA" id="ARBA00004613"/>
    </source>
</evidence>
<keyword evidence="5 6" id="KW-0732">Signal</keyword>
<evidence type="ECO:0000313" key="8">
    <source>
        <dbReference type="EMBL" id="CAA0825320.1"/>
    </source>
</evidence>
<feature type="compositionally biased region" description="Polar residues" evidence="7">
    <location>
        <begin position="231"/>
        <end position="252"/>
    </location>
</feature>
<keyword evidence="9" id="KW-1185">Reference proteome</keyword>
<dbReference type="Proteomes" id="UP001153555">
    <property type="component" value="Unassembled WGS sequence"/>
</dbReference>
<proteinExistence type="inferred from homology"/>
<keyword evidence="4 6" id="KW-0964">Secreted</keyword>
<dbReference type="Pfam" id="PF05938">
    <property type="entry name" value="Self-incomp_S1"/>
    <property type="match status" value="1"/>
</dbReference>
<evidence type="ECO:0000256" key="2">
    <source>
        <dbReference type="ARBA" id="ARBA00005581"/>
    </source>
</evidence>
<accession>A0A9N7NBP0</accession>
<dbReference type="AlphaFoldDB" id="A0A9N7NBP0"/>
<keyword evidence="3 6" id="KW-0713">Self-incompatibility</keyword>
<comment type="subcellular location">
    <subcellularLocation>
        <location evidence="1 6">Secreted</location>
    </subcellularLocation>
</comment>
<evidence type="ECO:0000256" key="4">
    <source>
        <dbReference type="ARBA" id="ARBA00022525"/>
    </source>
</evidence>
<dbReference type="EMBL" id="CACSLK010026072">
    <property type="protein sequence ID" value="CAA0825320.1"/>
    <property type="molecule type" value="Genomic_DNA"/>
</dbReference>
<feature type="region of interest" description="Disordered" evidence="7">
    <location>
        <begin position="231"/>
        <end position="260"/>
    </location>
</feature>
<feature type="compositionally biased region" description="Basic and acidic residues" evidence="7">
    <location>
        <begin position="138"/>
        <end position="156"/>
    </location>
</feature>
<comment type="caution">
    <text evidence="8">The sequence shown here is derived from an EMBL/GenBank/DDBJ whole genome shotgun (WGS) entry which is preliminary data.</text>
</comment>
<dbReference type="PANTHER" id="PTHR31232:SF61">
    <property type="entry name" value="S-PROTEIN HOMOLOG"/>
    <property type="match status" value="1"/>
</dbReference>
<feature type="compositionally biased region" description="Polar residues" evidence="7">
    <location>
        <begin position="126"/>
        <end position="137"/>
    </location>
</feature>
<sequence length="260" mass="29230">MVKIVLLLLVIALNTFQTSARACFITYKITVRVINNLPSGSEPLIVRCQSKDDDLGYHTLTVNQEFKWSFCERLFGHTLFFCHLWWGSKQVAFDAFRSEKFKDSKILHFWLAGSTGIWYCNSNDPSDNRAATNTPESSKSRPQEEPPRLQSFEHRQPGHTADGRVAAFLKTTLNIVWHSHTSIRWKRDSARAGLPQTGRPLRLELESGGGAPSVAVELEQRDRHRLGLLSTSKGAKKNGSNHASVWQAGRQQRLSDGEGG</sequence>
<feature type="region of interest" description="Disordered" evidence="7">
    <location>
        <begin position="126"/>
        <end position="157"/>
    </location>
</feature>
<evidence type="ECO:0000256" key="3">
    <source>
        <dbReference type="ARBA" id="ARBA00022471"/>
    </source>
</evidence>
<dbReference type="PANTHER" id="PTHR31232">
    <property type="match status" value="1"/>
</dbReference>
<evidence type="ECO:0000313" key="9">
    <source>
        <dbReference type="Proteomes" id="UP001153555"/>
    </source>
</evidence>
<gene>
    <name evidence="8" type="ORF">SHERM_22102</name>
</gene>
<evidence type="ECO:0000256" key="5">
    <source>
        <dbReference type="ARBA" id="ARBA00022729"/>
    </source>
</evidence>
<feature type="signal peptide" evidence="6">
    <location>
        <begin position="1"/>
        <end position="22"/>
    </location>
</feature>